<dbReference type="InterPro" id="IPR050250">
    <property type="entry name" value="Macrolide_Exporter_MacB"/>
</dbReference>
<evidence type="ECO:0000256" key="4">
    <source>
        <dbReference type="ARBA" id="ARBA00022989"/>
    </source>
</evidence>
<dbReference type="RefSeq" id="WP_003677729.1">
    <property type="nucleotide sequence ID" value="NZ_AZCN01000062.1"/>
</dbReference>
<dbReference type="PATRIC" id="fig|913848.6.peg.2088"/>
<dbReference type="PANTHER" id="PTHR30572:SF4">
    <property type="entry name" value="ABC TRANSPORTER PERMEASE YTRF"/>
    <property type="match status" value="1"/>
</dbReference>
<keyword evidence="2" id="KW-1003">Cell membrane</keyword>
<dbReference type="InterPro" id="IPR003838">
    <property type="entry name" value="ABC3_permease_C"/>
</dbReference>
<sequence>MRFAEIWTTALRSILKNKRRSILTMLGIIIGIAAVVTILAIGDGFSNWVTKSITSNKSGKVETQIVYMPNDTANTSAQPFNERDLTLVRQVKGIAKVKQSSSDSDYAQLTLPVKNKTKSVLVHYTKGKSSKVIAGRRLTAMDNEIGNQVAVIDASLAKSLFGGTTNALHHGITVDDQLYEIVGVRSSVASSVNFTDAMSGQIPTNITIPRKVHQYYTRSERTGDLLTLSLTKGAKASRVNKRVLHILKTQGSMRSQGEYQSNDPTAQADTFGKVLNAITYFVSAVAGISLFIAGIGVMNMMYISVAERTTEIGIRRAMGARQQDIRLQFLLESATLTILGGLIGYGLGVLLALGVSALPVMPFKASFSFGGFALAFGVSTAVGLVFGVMPANAASRKDLIEIIR</sequence>
<keyword evidence="5 7" id="KW-0472">Membrane</keyword>
<gene>
    <name evidence="10" type="ORF">FD22_GL002045</name>
</gene>
<feature type="transmembrane region" description="Helical" evidence="7">
    <location>
        <begin position="327"/>
        <end position="355"/>
    </location>
</feature>
<dbReference type="InterPro" id="IPR025857">
    <property type="entry name" value="MacB_PCD"/>
</dbReference>
<dbReference type="PANTHER" id="PTHR30572">
    <property type="entry name" value="MEMBRANE COMPONENT OF TRANSPORTER-RELATED"/>
    <property type="match status" value="1"/>
</dbReference>
<accession>A0A0R1EZ10</accession>
<protein>
    <submittedName>
        <fullName evidence="10">As-48h</fullName>
    </submittedName>
</protein>
<comment type="subcellular location">
    <subcellularLocation>
        <location evidence="1">Cell membrane</location>
        <topology evidence="1">Multi-pass membrane protein</topology>
    </subcellularLocation>
</comment>
<feature type="domain" description="MacB-like periplasmic core" evidence="9">
    <location>
        <begin position="21"/>
        <end position="243"/>
    </location>
</feature>
<dbReference type="EMBL" id="AZCN01000062">
    <property type="protein sequence ID" value="KRK14921.1"/>
    <property type="molecule type" value="Genomic_DNA"/>
</dbReference>
<feature type="transmembrane region" description="Helical" evidence="7">
    <location>
        <begin position="21"/>
        <end position="42"/>
    </location>
</feature>
<keyword evidence="3 7" id="KW-0812">Transmembrane</keyword>
<reference evidence="10 11" key="1">
    <citation type="journal article" date="2015" name="Genome Announc.">
        <title>Expanding the biotechnology potential of lactobacilli through comparative genomics of 213 strains and associated genera.</title>
        <authorList>
            <person name="Sun Z."/>
            <person name="Harris H.M."/>
            <person name="McCann A."/>
            <person name="Guo C."/>
            <person name="Argimon S."/>
            <person name="Zhang W."/>
            <person name="Yang X."/>
            <person name="Jeffery I.B."/>
            <person name="Cooney J.C."/>
            <person name="Kagawa T.F."/>
            <person name="Liu W."/>
            <person name="Song Y."/>
            <person name="Salvetti E."/>
            <person name="Wrobel A."/>
            <person name="Rasinkangas P."/>
            <person name="Parkhill J."/>
            <person name="Rea M.C."/>
            <person name="O'Sullivan O."/>
            <person name="Ritari J."/>
            <person name="Douillard F.P."/>
            <person name="Paul Ross R."/>
            <person name="Yang R."/>
            <person name="Briner A.E."/>
            <person name="Felis G.E."/>
            <person name="de Vos W.M."/>
            <person name="Barrangou R."/>
            <person name="Klaenhammer T.R."/>
            <person name="Caufield P.W."/>
            <person name="Cui Y."/>
            <person name="Zhang H."/>
            <person name="O'Toole P.W."/>
        </authorList>
    </citation>
    <scope>NUCLEOTIDE SEQUENCE [LARGE SCALE GENOMIC DNA]</scope>
    <source>
        <strain evidence="10 11">DSM 20001</strain>
    </source>
</reference>
<evidence type="ECO:0000256" key="2">
    <source>
        <dbReference type="ARBA" id="ARBA00022475"/>
    </source>
</evidence>
<feature type="transmembrane region" description="Helical" evidence="7">
    <location>
        <begin position="367"/>
        <end position="389"/>
    </location>
</feature>
<evidence type="ECO:0000313" key="10">
    <source>
        <dbReference type="EMBL" id="KRK14921.1"/>
    </source>
</evidence>
<evidence type="ECO:0000256" key="1">
    <source>
        <dbReference type="ARBA" id="ARBA00004651"/>
    </source>
</evidence>
<dbReference type="eggNOG" id="COG0577">
    <property type="taxonomic scope" value="Bacteria"/>
</dbReference>
<organism evidence="10 11">
    <name type="scientific">Loigolactobacillus coryniformis subsp. coryniformis KCTC 3167 = DSM 20001</name>
    <dbReference type="NCBI Taxonomy" id="913848"/>
    <lineage>
        <taxon>Bacteria</taxon>
        <taxon>Bacillati</taxon>
        <taxon>Bacillota</taxon>
        <taxon>Bacilli</taxon>
        <taxon>Lactobacillales</taxon>
        <taxon>Lactobacillaceae</taxon>
        <taxon>Loigolactobacillus</taxon>
    </lineage>
</organism>
<keyword evidence="4 7" id="KW-1133">Transmembrane helix</keyword>
<comment type="caution">
    <text evidence="10">The sequence shown here is derived from an EMBL/GenBank/DDBJ whole genome shotgun (WGS) entry which is preliminary data.</text>
</comment>
<dbReference type="Proteomes" id="UP000051181">
    <property type="component" value="Unassembled WGS sequence"/>
</dbReference>
<dbReference type="GeneID" id="65915672"/>
<evidence type="ECO:0000256" key="5">
    <source>
        <dbReference type="ARBA" id="ARBA00023136"/>
    </source>
</evidence>
<feature type="domain" description="ABC3 transporter permease C-terminal" evidence="8">
    <location>
        <begin position="284"/>
        <end position="398"/>
    </location>
</feature>
<evidence type="ECO:0000313" key="11">
    <source>
        <dbReference type="Proteomes" id="UP000051181"/>
    </source>
</evidence>
<dbReference type="AlphaFoldDB" id="A0A0R1EZ10"/>
<comment type="similarity">
    <text evidence="6">Belongs to the ABC-4 integral membrane protein family.</text>
</comment>
<dbReference type="Pfam" id="PF12704">
    <property type="entry name" value="MacB_PCD"/>
    <property type="match status" value="1"/>
</dbReference>
<evidence type="ECO:0000256" key="3">
    <source>
        <dbReference type="ARBA" id="ARBA00022692"/>
    </source>
</evidence>
<evidence type="ECO:0000256" key="7">
    <source>
        <dbReference type="SAM" id="Phobius"/>
    </source>
</evidence>
<evidence type="ECO:0000256" key="6">
    <source>
        <dbReference type="ARBA" id="ARBA00038076"/>
    </source>
</evidence>
<proteinExistence type="inferred from homology"/>
<dbReference type="Pfam" id="PF02687">
    <property type="entry name" value="FtsX"/>
    <property type="match status" value="1"/>
</dbReference>
<evidence type="ECO:0000259" key="9">
    <source>
        <dbReference type="Pfam" id="PF12704"/>
    </source>
</evidence>
<dbReference type="GO" id="GO:0005886">
    <property type="term" value="C:plasma membrane"/>
    <property type="evidence" value="ECO:0007669"/>
    <property type="project" value="UniProtKB-SubCell"/>
</dbReference>
<feature type="transmembrane region" description="Helical" evidence="7">
    <location>
        <begin position="280"/>
        <end position="306"/>
    </location>
</feature>
<dbReference type="GO" id="GO:0022857">
    <property type="term" value="F:transmembrane transporter activity"/>
    <property type="evidence" value="ECO:0007669"/>
    <property type="project" value="TreeGrafter"/>
</dbReference>
<evidence type="ECO:0000259" key="8">
    <source>
        <dbReference type="Pfam" id="PF02687"/>
    </source>
</evidence>
<name>A0A0R1EZ10_9LACO</name>